<feature type="domain" description="TonB-dependent receptor plug" evidence="8">
    <location>
        <begin position="120"/>
        <end position="226"/>
    </location>
</feature>
<name>A0ABP7YBQ0_9SPHI</name>
<dbReference type="InterPro" id="IPR039426">
    <property type="entry name" value="TonB-dep_rcpt-like"/>
</dbReference>
<sequence>MKLFTRVTYGLLLILFTLSFGDTYAQTNLTVNGRVIDASTSVPIAGATVHLVGGSTATSTNVDGQFTLANVPSNSKLRITFVGYNSQEVIAKSGEMTISLQASSTALEGIVVIGYGAVKRKDVTTAISSVSLDDMEERPIVNANQAIQGKAAGVSVTQPNGKPGGETSIRIRGTTSFNGSNAPLYVVDDVPVDNINFLAPSDIADIQIMKDASSAAIYGSRAANGVVLITTKRGKTNNPKINFNALATHNRVTSVLDPLNTAQYKDLMDEIGIISLPDNLTDQTNWFDETFQNGVTQDYQVAISDGTERLKYYLSGGYVNDKGIINTAFYKRYNFRANIENKVRDWLTVNANVSYADYNGNDIISGTGSNRGGVVLATINTPTYAPIWDAFNAGQYYNDFYGLNLTSPIENMARTAKNKNRENRILAAGSGTIHILPELNFKTSIAFDRRNTLSTTFLDPLSTSWGRNQYGEASDTRAMNTVMTFDNVLTYNKDFGKHNVLVMGGTSWSDSKYMNSWINGSHFRSDQIETLNAANKISWTGTGTGASDWAVLSYFSRLAYNYDSKYLITVNMRADGSSRLHPNHRWAGFPSFSAAWRPSAEDFMKDVTWVNDLKIRGGWGKTANQSGIHDYSYLQRYNITRVPWFEEGKENSVVTISPANLRTKDLSWETTTQTGVGLDFTGFDNRVTVNLDYYYKLTTGLLTTVNIPGAGQLNSITRNEGEMSNRGFEVNINTDNLRGPLTWKSTFNISFNKNKLEKLATQAFYPDAKTVDYVNDYAVRNSPGNPMGTFYGYIAEGVNPETGDMNYRDINGDGRISSSDRTIIGDPNPKFTYGFNNSLSYKGFNLNIFIQGSQGNDIFNASRMDTEGMYDGKNQSTRVLQRWRVPGQVTEVPKAGYNMLNSTYFIEDGSYLRLKNISLSYNIKGAVLSRIGVNKLQPFVSASNLLTLTKYTGIDPEVNQWGGYGGVQGVDWGTYPQSKALVLGVSVEF</sequence>
<gene>
    <name evidence="9" type="ORF">GCM10022216_05910</name>
</gene>
<evidence type="ECO:0000256" key="5">
    <source>
        <dbReference type="ARBA" id="ARBA00023136"/>
    </source>
</evidence>
<organism evidence="9 10">
    <name type="scientific">Sphingobacterium kyonggiense</name>
    <dbReference type="NCBI Taxonomy" id="714075"/>
    <lineage>
        <taxon>Bacteria</taxon>
        <taxon>Pseudomonadati</taxon>
        <taxon>Bacteroidota</taxon>
        <taxon>Sphingobacteriia</taxon>
        <taxon>Sphingobacteriales</taxon>
        <taxon>Sphingobacteriaceae</taxon>
        <taxon>Sphingobacterium</taxon>
    </lineage>
</organism>
<dbReference type="Pfam" id="PF13715">
    <property type="entry name" value="CarbopepD_reg_2"/>
    <property type="match status" value="1"/>
</dbReference>
<accession>A0ABP7YBQ0</accession>
<dbReference type="SUPFAM" id="SSF49464">
    <property type="entry name" value="Carboxypeptidase regulatory domain-like"/>
    <property type="match status" value="1"/>
</dbReference>
<keyword evidence="5 7" id="KW-0472">Membrane</keyword>
<dbReference type="Gene3D" id="2.170.130.10">
    <property type="entry name" value="TonB-dependent receptor, plug domain"/>
    <property type="match status" value="1"/>
</dbReference>
<comment type="caution">
    <text evidence="9">The sequence shown here is derived from an EMBL/GenBank/DDBJ whole genome shotgun (WGS) entry which is preliminary data.</text>
</comment>
<dbReference type="RefSeq" id="WP_344673191.1">
    <property type="nucleotide sequence ID" value="NZ_BAAAZI010000004.1"/>
</dbReference>
<keyword evidence="6 7" id="KW-0998">Cell outer membrane</keyword>
<comment type="subcellular location">
    <subcellularLocation>
        <location evidence="1 7">Cell outer membrane</location>
        <topology evidence="1 7">Multi-pass membrane protein</topology>
    </subcellularLocation>
</comment>
<evidence type="ECO:0000313" key="9">
    <source>
        <dbReference type="EMBL" id="GAA4133678.1"/>
    </source>
</evidence>
<comment type="similarity">
    <text evidence="7">Belongs to the TonB-dependent receptor family.</text>
</comment>
<keyword evidence="4 7" id="KW-0812">Transmembrane</keyword>
<protein>
    <submittedName>
        <fullName evidence="9">TonB-dependent receptor</fullName>
    </submittedName>
</protein>
<dbReference type="PROSITE" id="PS52016">
    <property type="entry name" value="TONB_DEPENDENT_REC_3"/>
    <property type="match status" value="1"/>
</dbReference>
<dbReference type="EMBL" id="BAAAZI010000004">
    <property type="protein sequence ID" value="GAA4133678.1"/>
    <property type="molecule type" value="Genomic_DNA"/>
</dbReference>
<dbReference type="NCBIfam" id="TIGR04057">
    <property type="entry name" value="SusC_RagA_signa"/>
    <property type="match status" value="1"/>
</dbReference>
<dbReference type="InterPro" id="IPR037066">
    <property type="entry name" value="Plug_dom_sf"/>
</dbReference>
<dbReference type="InterPro" id="IPR023996">
    <property type="entry name" value="TonB-dep_OMP_SusC/RagA"/>
</dbReference>
<dbReference type="Pfam" id="PF07715">
    <property type="entry name" value="Plug"/>
    <property type="match status" value="1"/>
</dbReference>
<reference evidence="10" key="1">
    <citation type="journal article" date="2019" name="Int. J. Syst. Evol. Microbiol.">
        <title>The Global Catalogue of Microorganisms (GCM) 10K type strain sequencing project: providing services to taxonomists for standard genome sequencing and annotation.</title>
        <authorList>
            <consortium name="The Broad Institute Genomics Platform"/>
            <consortium name="The Broad Institute Genome Sequencing Center for Infectious Disease"/>
            <person name="Wu L."/>
            <person name="Ma J."/>
        </authorList>
    </citation>
    <scope>NUCLEOTIDE SEQUENCE [LARGE SCALE GENOMIC DNA]</scope>
    <source>
        <strain evidence="10">JCM 16704</strain>
    </source>
</reference>
<dbReference type="InterPro" id="IPR023997">
    <property type="entry name" value="TonB-dep_OMP_SusC/RagA_CS"/>
</dbReference>
<keyword evidence="3 7" id="KW-1134">Transmembrane beta strand</keyword>
<dbReference type="Gene3D" id="2.60.40.1120">
    <property type="entry name" value="Carboxypeptidase-like, regulatory domain"/>
    <property type="match status" value="1"/>
</dbReference>
<keyword evidence="9" id="KW-0675">Receptor</keyword>
<dbReference type="Gene3D" id="2.40.170.20">
    <property type="entry name" value="TonB-dependent receptor, beta-barrel domain"/>
    <property type="match status" value="1"/>
</dbReference>
<proteinExistence type="inferred from homology"/>
<dbReference type="InterPro" id="IPR008969">
    <property type="entry name" value="CarboxyPept-like_regulatory"/>
</dbReference>
<dbReference type="SUPFAM" id="SSF56935">
    <property type="entry name" value="Porins"/>
    <property type="match status" value="1"/>
</dbReference>
<evidence type="ECO:0000259" key="8">
    <source>
        <dbReference type="Pfam" id="PF07715"/>
    </source>
</evidence>
<dbReference type="NCBIfam" id="TIGR04056">
    <property type="entry name" value="OMP_RagA_SusC"/>
    <property type="match status" value="1"/>
</dbReference>
<dbReference type="InterPro" id="IPR012910">
    <property type="entry name" value="Plug_dom"/>
</dbReference>
<keyword evidence="10" id="KW-1185">Reference proteome</keyword>
<evidence type="ECO:0000256" key="6">
    <source>
        <dbReference type="ARBA" id="ARBA00023237"/>
    </source>
</evidence>
<evidence type="ECO:0000256" key="4">
    <source>
        <dbReference type="ARBA" id="ARBA00022692"/>
    </source>
</evidence>
<evidence type="ECO:0000256" key="3">
    <source>
        <dbReference type="ARBA" id="ARBA00022452"/>
    </source>
</evidence>
<evidence type="ECO:0000256" key="2">
    <source>
        <dbReference type="ARBA" id="ARBA00022448"/>
    </source>
</evidence>
<keyword evidence="2 7" id="KW-0813">Transport</keyword>
<dbReference type="Proteomes" id="UP001500101">
    <property type="component" value="Unassembled WGS sequence"/>
</dbReference>
<evidence type="ECO:0000313" key="10">
    <source>
        <dbReference type="Proteomes" id="UP001500101"/>
    </source>
</evidence>
<evidence type="ECO:0000256" key="1">
    <source>
        <dbReference type="ARBA" id="ARBA00004571"/>
    </source>
</evidence>
<evidence type="ECO:0000256" key="7">
    <source>
        <dbReference type="PROSITE-ProRule" id="PRU01360"/>
    </source>
</evidence>
<dbReference type="InterPro" id="IPR036942">
    <property type="entry name" value="Beta-barrel_TonB_sf"/>
</dbReference>